<evidence type="ECO:0000313" key="3">
    <source>
        <dbReference type="EMBL" id="PKA56767.1"/>
    </source>
</evidence>
<dbReference type="SUPFAM" id="SSF52833">
    <property type="entry name" value="Thioredoxin-like"/>
    <property type="match status" value="1"/>
</dbReference>
<dbReference type="CDD" id="cd03031">
    <property type="entry name" value="GRX_GRX_like"/>
    <property type="match status" value="1"/>
</dbReference>
<feature type="compositionally biased region" description="Polar residues" evidence="1">
    <location>
        <begin position="110"/>
        <end position="120"/>
    </location>
</feature>
<dbReference type="InterPro" id="IPR036249">
    <property type="entry name" value="Thioredoxin-like_sf"/>
</dbReference>
<organism evidence="3 4">
    <name type="scientific">Apostasia shenzhenica</name>
    <dbReference type="NCBI Taxonomy" id="1088818"/>
    <lineage>
        <taxon>Eukaryota</taxon>
        <taxon>Viridiplantae</taxon>
        <taxon>Streptophyta</taxon>
        <taxon>Embryophyta</taxon>
        <taxon>Tracheophyta</taxon>
        <taxon>Spermatophyta</taxon>
        <taxon>Magnoliopsida</taxon>
        <taxon>Liliopsida</taxon>
        <taxon>Asparagales</taxon>
        <taxon>Orchidaceae</taxon>
        <taxon>Apostasioideae</taxon>
        <taxon>Apostasia</taxon>
    </lineage>
</organism>
<accession>A0A2I0AMI2</accession>
<protein>
    <recommendedName>
        <fullName evidence="2">Glutaredoxin domain-containing protein</fullName>
    </recommendedName>
</protein>
<dbReference type="Pfam" id="PF23733">
    <property type="entry name" value="GRXCR1-2_C"/>
    <property type="match status" value="1"/>
</dbReference>
<name>A0A2I0AMI2_9ASPA</name>
<dbReference type="Pfam" id="PF00462">
    <property type="entry name" value="Glutaredoxin"/>
    <property type="match status" value="1"/>
</dbReference>
<evidence type="ECO:0000313" key="4">
    <source>
        <dbReference type="Proteomes" id="UP000236161"/>
    </source>
</evidence>
<dbReference type="EMBL" id="KZ451969">
    <property type="protein sequence ID" value="PKA56767.1"/>
    <property type="molecule type" value="Genomic_DNA"/>
</dbReference>
<evidence type="ECO:0000259" key="2">
    <source>
        <dbReference type="Pfam" id="PF00462"/>
    </source>
</evidence>
<evidence type="ECO:0000256" key="1">
    <source>
        <dbReference type="SAM" id="MobiDB-lite"/>
    </source>
</evidence>
<dbReference type="AlphaFoldDB" id="A0A2I0AMI2"/>
<dbReference type="FunFam" id="3.40.30.10:FF:000273">
    <property type="entry name" value="Glutaredoxin family protein"/>
    <property type="match status" value="1"/>
</dbReference>
<proteinExistence type="predicted"/>
<dbReference type="OrthoDB" id="423313at2759"/>
<reference evidence="3 4" key="1">
    <citation type="journal article" date="2017" name="Nature">
        <title>The Apostasia genome and the evolution of orchids.</title>
        <authorList>
            <person name="Zhang G.Q."/>
            <person name="Liu K.W."/>
            <person name="Li Z."/>
            <person name="Lohaus R."/>
            <person name="Hsiao Y.Y."/>
            <person name="Niu S.C."/>
            <person name="Wang J.Y."/>
            <person name="Lin Y.C."/>
            <person name="Xu Q."/>
            <person name="Chen L.J."/>
            <person name="Yoshida K."/>
            <person name="Fujiwara S."/>
            <person name="Wang Z.W."/>
            <person name="Zhang Y.Q."/>
            <person name="Mitsuda N."/>
            <person name="Wang M."/>
            <person name="Liu G.H."/>
            <person name="Pecoraro L."/>
            <person name="Huang H.X."/>
            <person name="Xiao X.J."/>
            <person name="Lin M."/>
            <person name="Wu X.Y."/>
            <person name="Wu W.L."/>
            <person name="Chen Y.Y."/>
            <person name="Chang S.B."/>
            <person name="Sakamoto S."/>
            <person name="Ohme-Takagi M."/>
            <person name="Yagi M."/>
            <person name="Zeng S.J."/>
            <person name="Shen C.Y."/>
            <person name="Yeh C.M."/>
            <person name="Luo Y.B."/>
            <person name="Tsai W.C."/>
            <person name="Van de Peer Y."/>
            <person name="Liu Z.J."/>
        </authorList>
    </citation>
    <scope>NUCLEOTIDE SEQUENCE [LARGE SCALE GENOMIC DNA]</scope>
    <source>
        <strain evidence="4">cv. Shenzhen</strain>
        <tissue evidence="3">Stem</tissue>
    </source>
</reference>
<dbReference type="PROSITE" id="PS51354">
    <property type="entry name" value="GLUTAREDOXIN_2"/>
    <property type="match status" value="1"/>
</dbReference>
<sequence>MGCTSSTEVRLQSRRRLPPFSRSISMPIGHVVSLTSSTLGSLKVDQNPDSSDEEIMKVTRDQNLDIPCDVAAAARKVERWVVKTPSRTPPNEQEPETINAWELMEDLEDNTPSPVNSITSPELPPANPESSEEPVQPDPEVISNFRKAMTELSPLHPTLLRSAVGYRLEEEELLNFAGIVKARVAEFQEKIDARRVSFKLSPAAPPGGKGKVVLYFTSLRGVRKTYEDCWNARVILQSYGARIDERDVSMHGGFKEELNAIVGHEYGGIKLPKVFANGRFLGGAEEVTKMHEAGELGNVLRDCEMVAAEKEGGEGVCEACGGVRFQPCECCSGSCKVFKEEEEEEGGGFRRCPECNENGLVRCPLCY</sequence>
<dbReference type="PANTHER" id="PTHR45669:SF30">
    <property type="entry name" value="OS04G0641300 PROTEIN"/>
    <property type="match status" value="1"/>
</dbReference>
<dbReference type="Proteomes" id="UP000236161">
    <property type="component" value="Unassembled WGS sequence"/>
</dbReference>
<gene>
    <name evidence="3" type="ORF">AXF42_Ash002070</name>
</gene>
<feature type="domain" description="Glutaredoxin" evidence="2">
    <location>
        <begin position="213"/>
        <end position="280"/>
    </location>
</feature>
<dbReference type="InterPro" id="IPR002109">
    <property type="entry name" value="Glutaredoxin"/>
</dbReference>
<dbReference type="PANTHER" id="PTHR45669">
    <property type="entry name" value="GLUTAREDOXIN DOMAIN-CONTAINING CYSTEINE-RICH PROTEIN CG12206-RELATED"/>
    <property type="match status" value="1"/>
</dbReference>
<dbReference type="Gene3D" id="3.40.30.10">
    <property type="entry name" value="Glutaredoxin"/>
    <property type="match status" value="1"/>
</dbReference>
<feature type="region of interest" description="Disordered" evidence="1">
    <location>
        <begin position="108"/>
        <end position="137"/>
    </location>
</feature>
<keyword evidence="4" id="KW-1185">Reference proteome</keyword>